<protein>
    <recommendedName>
        <fullName evidence="4">Polysaccharide deacetylase</fullName>
    </recommendedName>
</protein>
<dbReference type="RefSeq" id="WP_250141295.1">
    <property type="nucleotide sequence ID" value="NZ_JALIQP010000003.1"/>
</dbReference>
<gene>
    <name evidence="2" type="ORF">ACFO5R_21770</name>
</gene>
<dbReference type="SUPFAM" id="SSF88713">
    <property type="entry name" value="Glycoside hydrolase/deacetylase"/>
    <property type="match status" value="1"/>
</dbReference>
<reference evidence="2 3" key="1">
    <citation type="journal article" date="2019" name="Int. J. Syst. Evol. Microbiol.">
        <title>The Global Catalogue of Microorganisms (GCM) 10K type strain sequencing project: providing services to taxonomists for standard genome sequencing and annotation.</title>
        <authorList>
            <consortium name="The Broad Institute Genomics Platform"/>
            <consortium name="The Broad Institute Genome Sequencing Center for Infectious Disease"/>
            <person name="Wu L."/>
            <person name="Ma J."/>
        </authorList>
    </citation>
    <scope>NUCLEOTIDE SEQUENCE [LARGE SCALE GENOMIC DNA]</scope>
    <source>
        <strain evidence="2 3">WLHS5</strain>
    </source>
</reference>
<dbReference type="PROSITE" id="PS51257">
    <property type="entry name" value="PROKAR_LIPOPROTEIN"/>
    <property type="match status" value="1"/>
</dbReference>
<evidence type="ECO:0000313" key="2">
    <source>
        <dbReference type="EMBL" id="MFC4544565.1"/>
    </source>
</evidence>
<comment type="caution">
    <text evidence="2">The sequence shown here is derived from an EMBL/GenBank/DDBJ whole genome shotgun (WGS) entry which is preliminary data.</text>
</comment>
<dbReference type="InterPro" id="IPR011330">
    <property type="entry name" value="Glyco_hydro/deAcase_b/a-brl"/>
</dbReference>
<dbReference type="AlphaFoldDB" id="A0ABD5PW80"/>
<dbReference type="Proteomes" id="UP001595898">
    <property type="component" value="Unassembled WGS sequence"/>
</dbReference>
<evidence type="ECO:0008006" key="4">
    <source>
        <dbReference type="Google" id="ProtNLM"/>
    </source>
</evidence>
<proteinExistence type="predicted"/>
<organism evidence="2 3">
    <name type="scientific">Halosolutus amylolyticus</name>
    <dbReference type="NCBI Taxonomy" id="2932267"/>
    <lineage>
        <taxon>Archaea</taxon>
        <taxon>Methanobacteriati</taxon>
        <taxon>Methanobacteriota</taxon>
        <taxon>Stenosarchaea group</taxon>
        <taxon>Halobacteria</taxon>
        <taxon>Halobacteriales</taxon>
        <taxon>Natrialbaceae</taxon>
        <taxon>Halosolutus</taxon>
    </lineage>
</organism>
<dbReference type="CDD" id="cd10970">
    <property type="entry name" value="CE4_DAC_u1_6s"/>
    <property type="match status" value="1"/>
</dbReference>
<dbReference type="Gene3D" id="3.20.20.370">
    <property type="entry name" value="Glycoside hydrolase/deacetylase"/>
    <property type="match status" value="1"/>
</dbReference>
<feature type="region of interest" description="Disordered" evidence="1">
    <location>
        <begin position="31"/>
        <end position="60"/>
    </location>
</feature>
<accession>A0ABD5PW80</accession>
<evidence type="ECO:0000256" key="1">
    <source>
        <dbReference type="SAM" id="MobiDB-lite"/>
    </source>
</evidence>
<evidence type="ECO:0000313" key="3">
    <source>
        <dbReference type="Proteomes" id="UP001595898"/>
    </source>
</evidence>
<dbReference type="EMBL" id="JBHSFA010000011">
    <property type="protein sequence ID" value="MFC4544565.1"/>
    <property type="molecule type" value="Genomic_DNA"/>
</dbReference>
<name>A0ABD5PW80_9EURY</name>
<keyword evidence="3" id="KW-1185">Reference proteome</keyword>
<dbReference type="Gene3D" id="2.60.120.260">
    <property type="entry name" value="Galactose-binding domain-like"/>
    <property type="match status" value="1"/>
</dbReference>
<sequence>MTNRNRRSFVTTVAATGTLGLAGCLSSVREWRGEGEEPTATESPGDGDGSAGTDLPALPGESIADFEDLDGWTSMIDAGELEAATDDPYGGSQSARLTADAETDYAAIYTAQTDGLDLRGKSLSLAVSFTGRDQLHLTLELFAPNSRNVHTLRRTLTGPADRWVRVDFGTGGIDTQPDLADVREIRLAARRRGDRSGPIECRVDDLRAVDRPGTGKVVLLFDGTLESHYATAREHMDEYGFPGVEAVIPEAVGEGGRLAIDQLDALSNAGWDMVARPRTGAQFLHEYTPEEQEGMIRRTKAFLENRGYEAGAKCFVTPRNVLGTESIDLVREYHEAAFRFGGGPNGLPLTDPHNLGFFSGDAGEETRTYVDFAAEYGQLAVLHFEHVGPEGISEGAFADLLAHVDAADVEVVTATELLEDA</sequence>